<evidence type="ECO:0000313" key="1">
    <source>
        <dbReference type="EMBL" id="AYO53119.1"/>
    </source>
</evidence>
<protein>
    <submittedName>
        <fullName evidence="1">Uncharacterized protein</fullName>
    </submittedName>
</protein>
<gene>
    <name evidence="1" type="ORF">CDG68_05310</name>
</gene>
<accession>A0A3G2SZ10</accession>
<proteinExistence type="predicted"/>
<evidence type="ECO:0000313" key="2">
    <source>
        <dbReference type="Proteomes" id="UP000279962"/>
    </source>
</evidence>
<dbReference type="Proteomes" id="UP000279962">
    <property type="component" value="Chromosome"/>
</dbReference>
<reference evidence="1 2" key="1">
    <citation type="submission" date="2018-10" db="EMBL/GenBank/DDBJ databases">
        <title>The complete genome of Acinetobacter wuhouensis strain WCHAW010062.</title>
        <authorList>
            <person name="Hu Y."/>
            <person name="Long H."/>
            <person name="Feng Y."/>
            <person name="Zong Z."/>
        </authorList>
    </citation>
    <scope>NUCLEOTIDE SEQUENCE [LARGE SCALE GENOMIC DNA]</scope>
    <source>
        <strain evidence="1 2">WCHAW010062</strain>
    </source>
</reference>
<dbReference type="EMBL" id="CP033133">
    <property type="protein sequence ID" value="AYO53119.1"/>
    <property type="molecule type" value="Genomic_DNA"/>
</dbReference>
<name>A0A3G2SZ10_9GAMM</name>
<sequence length="135" mass="14710">MQLPLHYLIILIGIGLITGCQSLDTRPADLNAYLQQFIGQNSTDIQKSLDFSALGYKVSQTVKTTDDELSYTILRPLSIPISGGNATVGSNAMGAPVIRYDTTAMPSYDVNFNCTVTFKLKQHIAESIQYSGRAC</sequence>
<dbReference type="AlphaFoldDB" id="A0A3G2SZ10"/>
<dbReference type="RefSeq" id="WP_087552182.1">
    <property type="nucleotide sequence ID" value="NZ_CP033133.1"/>
</dbReference>
<organism evidence="1 2">
    <name type="scientific">Acinetobacter wuhouensis</name>
    <dbReference type="NCBI Taxonomy" id="1879050"/>
    <lineage>
        <taxon>Bacteria</taxon>
        <taxon>Pseudomonadati</taxon>
        <taxon>Pseudomonadota</taxon>
        <taxon>Gammaproteobacteria</taxon>
        <taxon>Moraxellales</taxon>
        <taxon>Moraxellaceae</taxon>
        <taxon>Acinetobacter</taxon>
    </lineage>
</organism>